<organism evidence="1 2">
    <name type="scientific">Cichorium intybus</name>
    <name type="common">Chicory</name>
    <dbReference type="NCBI Taxonomy" id="13427"/>
    <lineage>
        <taxon>Eukaryota</taxon>
        <taxon>Viridiplantae</taxon>
        <taxon>Streptophyta</taxon>
        <taxon>Embryophyta</taxon>
        <taxon>Tracheophyta</taxon>
        <taxon>Spermatophyta</taxon>
        <taxon>Magnoliopsida</taxon>
        <taxon>eudicotyledons</taxon>
        <taxon>Gunneridae</taxon>
        <taxon>Pentapetalae</taxon>
        <taxon>asterids</taxon>
        <taxon>campanulids</taxon>
        <taxon>Asterales</taxon>
        <taxon>Asteraceae</taxon>
        <taxon>Cichorioideae</taxon>
        <taxon>Cichorieae</taxon>
        <taxon>Cichoriinae</taxon>
        <taxon>Cichorium</taxon>
    </lineage>
</organism>
<dbReference type="Proteomes" id="UP001055811">
    <property type="component" value="Linkage Group LG01"/>
</dbReference>
<proteinExistence type="predicted"/>
<evidence type="ECO:0000313" key="2">
    <source>
        <dbReference type="Proteomes" id="UP001055811"/>
    </source>
</evidence>
<dbReference type="EMBL" id="CM042009">
    <property type="protein sequence ID" value="KAI3789200.1"/>
    <property type="molecule type" value="Genomic_DNA"/>
</dbReference>
<protein>
    <submittedName>
        <fullName evidence="1">Uncharacterized protein</fullName>
    </submittedName>
</protein>
<reference evidence="1 2" key="2">
    <citation type="journal article" date="2022" name="Mol. Ecol. Resour.">
        <title>The genomes of chicory, endive, great burdock and yacon provide insights into Asteraceae paleo-polyploidization history and plant inulin production.</title>
        <authorList>
            <person name="Fan W."/>
            <person name="Wang S."/>
            <person name="Wang H."/>
            <person name="Wang A."/>
            <person name="Jiang F."/>
            <person name="Liu H."/>
            <person name="Zhao H."/>
            <person name="Xu D."/>
            <person name="Zhang Y."/>
        </authorList>
    </citation>
    <scope>NUCLEOTIDE SEQUENCE [LARGE SCALE GENOMIC DNA]</scope>
    <source>
        <strain evidence="2">cv. Punajuju</strain>
        <tissue evidence="1">Leaves</tissue>
    </source>
</reference>
<reference evidence="2" key="1">
    <citation type="journal article" date="2022" name="Mol. Ecol. Resour.">
        <title>The genomes of chicory, endive, great burdock and yacon provide insights into Asteraceae palaeo-polyploidization history and plant inulin production.</title>
        <authorList>
            <person name="Fan W."/>
            <person name="Wang S."/>
            <person name="Wang H."/>
            <person name="Wang A."/>
            <person name="Jiang F."/>
            <person name="Liu H."/>
            <person name="Zhao H."/>
            <person name="Xu D."/>
            <person name="Zhang Y."/>
        </authorList>
    </citation>
    <scope>NUCLEOTIDE SEQUENCE [LARGE SCALE GENOMIC DNA]</scope>
    <source>
        <strain evidence="2">cv. Punajuju</strain>
    </source>
</reference>
<name>A0ACB9H205_CICIN</name>
<keyword evidence="2" id="KW-1185">Reference proteome</keyword>
<comment type="caution">
    <text evidence="1">The sequence shown here is derived from an EMBL/GenBank/DDBJ whole genome shotgun (WGS) entry which is preliminary data.</text>
</comment>
<sequence length="199" mass="22693">MVTPELKPRSSKEAQTELKFISLSQTGRIRGPGLRDSRIIFCKSEFDFSRKSSDSSLISVVDIQWPLSSPMAAAVCLIFFVKTLAVVSQHHSLPIFRDLRFANRVHTTYHQFYKSGTHHIPSIFIEFALQVRSIPPIFMAFAFTLASKFFRKNLVKLPSSRKWHPSSSSNSGWWLQERVLTLGMCMLMVLRPIQAVSNC</sequence>
<gene>
    <name evidence="1" type="ORF">L2E82_01990</name>
</gene>
<evidence type="ECO:0000313" key="1">
    <source>
        <dbReference type="EMBL" id="KAI3789200.1"/>
    </source>
</evidence>
<accession>A0ACB9H205</accession>